<dbReference type="InterPro" id="IPR045334">
    <property type="entry name" value="INTS3"/>
</dbReference>
<feature type="domain" description="Integrator complex subunit 3 N-terminal" evidence="7">
    <location>
        <begin position="60"/>
        <end position="465"/>
    </location>
</feature>
<reference evidence="9" key="1">
    <citation type="submission" date="2020-04" db="EMBL/GenBank/DDBJ databases">
        <authorList>
            <person name="Neveu A P."/>
        </authorList>
    </citation>
    <scope>NUCLEOTIDE SEQUENCE</scope>
    <source>
        <tissue evidence="9">Whole embryo</tissue>
    </source>
</reference>
<evidence type="ECO:0000256" key="3">
    <source>
        <dbReference type="ARBA" id="ARBA00006130"/>
    </source>
</evidence>
<dbReference type="Pfam" id="PF10189">
    <property type="entry name" value="Ints3_N"/>
    <property type="match status" value="1"/>
</dbReference>
<dbReference type="PANTHER" id="PTHR13587:SF7">
    <property type="entry name" value="INTEGRATOR COMPLEX SUBUNIT 3"/>
    <property type="match status" value="1"/>
</dbReference>
<comment type="subcellular location">
    <subcellularLocation>
        <location evidence="2">Cytoplasm</location>
    </subcellularLocation>
    <subcellularLocation>
        <location evidence="1">Nucleus</location>
    </subcellularLocation>
</comment>
<keyword evidence="4" id="KW-0963">Cytoplasm</keyword>
<sequence length="1062" mass="121358">MAHSTSNLKLFNIPSLESKDEFEEKLERCFNVVSELLENIASEREANDILTKHVSIGNSEHEEVCLGLLGKILTDRHTAPKSFQNLMMVNRDSLVCIIQHLNIIIIEKYKKLTEISRVLLLWLLKELIKTAANGCEALCISLMKQIVGGDTTPKNIWLCENLLGILTTNQAWVEKSTAVVQITVYTFLRLLQDHFHHNFSTLLKKEVAFLVALMREKWVECCGIGRDLVRLLSSVARIPEMEKLWSDIIHKPQSLAPSFTGILSLLQTRTSRKFLTCRVTHEMENKINFMLHKVRFGNHKRYQDWFQRQYLSTPDSQTLRSDLIRFICGCIHPSNDILCSDVIPRWAVIGWLLSTCTSRIASSYSNLALFWDWLFYSPDKNSIMDIEPGILVMYQSIRNHPAMTTSLLDFLCRTMVEFHPPLASQIKQGVHGALRSILDKRVIQSLSPILDNPKLDPELRSLIRNNLHEFCSPSSPEGKPTFNPTLPSDCSETLPLATQQTSDILQEEPMLIDDDDSDADNIQKKTGDVESSQDGGAMFSDEEDEQANKKKQVTLGGWEFSPNQEPQDITADIERLDNTLRDLIQQLQDTERTDLDERCERIQDIVDHVLSLDEFDTEVSTPLSSCLTFLLSDHFQKSVLKLSSCDITDEYLESSIEKPLHVIFRNLYQSRKDEDSFSVLLQLLSEMYSLQARLGYHLLFFLAVKKQLFSEDNMQIYESFAQTTQLGDTYNCLMMDIKHCQEDDATMLVLLVPHIFKEFPEHCVGNSELLNIIVAILDPQQLEELQCLVMMGDLVIMKKESALNVILTSLEWETFEQYCVWQLFSVHDISPEVILPLVQKLSSKTHAEALSMILLAFKHVKPSQEMVKSVISRQCDDVDRFATSLLRHWALEHSKDLAEHLTVLLTKSKARNTPPRKGLRQSVRSHNSLLQPSQPTTTQMLNHVNNLRKTGLPKSGNIFSQDSIIACLVHVQQHCDETCQSRFSDLFALVNDSDDEVLLRDLRASRKRNKPSSHRHTSQSKSKLSQSKRDSDDSNSGSSTDEEDLKRKRKRKIRPNDSSDSD</sequence>
<evidence type="ECO:0000256" key="5">
    <source>
        <dbReference type="ARBA" id="ARBA00023242"/>
    </source>
</evidence>
<dbReference type="GO" id="GO:0005634">
    <property type="term" value="C:nucleus"/>
    <property type="evidence" value="ECO:0007669"/>
    <property type="project" value="UniProtKB-SubCell"/>
</dbReference>
<evidence type="ECO:0000259" key="7">
    <source>
        <dbReference type="Pfam" id="PF10189"/>
    </source>
</evidence>
<feature type="region of interest" description="Disordered" evidence="6">
    <location>
        <begin position="472"/>
        <end position="493"/>
    </location>
</feature>
<feature type="compositionally biased region" description="Polar residues" evidence="6">
    <location>
        <begin position="922"/>
        <end position="936"/>
    </location>
</feature>
<name>A0A6F9DFV5_9ASCI</name>
<evidence type="ECO:0000256" key="6">
    <source>
        <dbReference type="SAM" id="MobiDB-lite"/>
    </source>
</evidence>
<comment type="similarity">
    <text evidence="3">Belongs to the Integrator subunit 3 family.</text>
</comment>
<feature type="compositionally biased region" description="Basic residues" evidence="6">
    <location>
        <begin position="1005"/>
        <end position="1018"/>
    </location>
</feature>
<evidence type="ECO:0000313" key="9">
    <source>
        <dbReference type="EMBL" id="CAB3256443.1"/>
    </source>
</evidence>
<protein>
    <submittedName>
        <fullName evidence="9">Integrator complex subunit 3-like</fullName>
    </submittedName>
</protein>
<organism evidence="9">
    <name type="scientific">Phallusia mammillata</name>
    <dbReference type="NCBI Taxonomy" id="59560"/>
    <lineage>
        <taxon>Eukaryota</taxon>
        <taxon>Metazoa</taxon>
        <taxon>Chordata</taxon>
        <taxon>Tunicata</taxon>
        <taxon>Ascidiacea</taxon>
        <taxon>Phlebobranchia</taxon>
        <taxon>Ascidiidae</taxon>
        <taxon>Phallusia</taxon>
    </lineage>
</organism>
<dbReference type="EMBL" id="LR786006">
    <property type="protein sequence ID" value="CAB3256443.1"/>
    <property type="molecule type" value="mRNA"/>
</dbReference>
<feature type="region of interest" description="Disordered" evidence="6">
    <location>
        <begin position="911"/>
        <end position="936"/>
    </location>
</feature>
<accession>A0A6F9DFV5</accession>
<feature type="compositionally biased region" description="Polar residues" evidence="6">
    <location>
        <begin position="482"/>
        <end position="493"/>
    </location>
</feature>
<evidence type="ECO:0000256" key="2">
    <source>
        <dbReference type="ARBA" id="ARBA00004496"/>
    </source>
</evidence>
<dbReference type="PANTHER" id="PTHR13587">
    <property type="entry name" value="INTEGRATOR COMPLEX SUBUNIT 3"/>
    <property type="match status" value="1"/>
</dbReference>
<feature type="region of interest" description="Disordered" evidence="6">
    <location>
        <begin position="1003"/>
        <end position="1062"/>
    </location>
</feature>
<gene>
    <name evidence="9" type="primary">Ints3</name>
</gene>
<proteinExistence type="evidence at transcript level"/>
<dbReference type="InterPro" id="IPR056518">
    <property type="entry name" value="HEAT_Ints3_C"/>
</dbReference>
<evidence type="ECO:0000259" key="8">
    <source>
        <dbReference type="Pfam" id="PF24566"/>
    </source>
</evidence>
<keyword evidence="5" id="KW-0539">Nucleus</keyword>
<evidence type="ECO:0000256" key="1">
    <source>
        <dbReference type="ARBA" id="ARBA00004123"/>
    </source>
</evidence>
<evidence type="ECO:0000256" key="4">
    <source>
        <dbReference type="ARBA" id="ARBA00022490"/>
    </source>
</evidence>
<dbReference type="GO" id="GO:0005737">
    <property type="term" value="C:cytoplasm"/>
    <property type="evidence" value="ECO:0007669"/>
    <property type="project" value="UniProtKB-SubCell"/>
</dbReference>
<dbReference type="InterPro" id="IPR019333">
    <property type="entry name" value="INTS3_N"/>
</dbReference>
<feature type="region of interest" description="Disordered" evidence="6">
    <location>
        <begin position="513"/>
        <end position="550"/>
    </location>
</feature>
<feature type="domain" description="Ints3-like C-terminal" evidence="8">
    <location>
        <begin position="585"/>
        <end position="989"/>
    </location>
</feature>
<dbReference type="Pfam" id="PF24566">
    <property type="entry name" value="HEAT_Ints3_C"/>
    <property type="match status" value="1"/>
</dbReference>
<dbReference type="AlphaFoldDB" id="A0A6F9DFV5"/>